<protein>
    <submittedName>
        <fullName evidence="8">MFS transporter</fullName>
    </submittedName>
</protein>
<evidence type="ECO:0000259" key="7">
    <source>
        <dbReference type="PROSITE" id="PS50850"/>
    </source>
</evidence>
<feature type="transmembrane region" description="Helical" evidence="6">
    <location>
        <begin position="84"/>
        <end position="101"/>
    </location>
</feature>
<evidence type="ECO:0000256" key="3">
    <source>
        <dbReference type="ARBA" id="ARBA00022692"/>
    </source>
</evidence>
<feature type="transmembrane region" description="Helical" evidence="6">
    <location>
        <begin position="107"/>
        <end position="130"/>
    </location>
</feature>
<accession>A0ABW1UL19</accession>
<feature type="transmembrane region" description="Helical" evidence="6">
    <location>
        <begin position="172"/>
        <end position="193"/>
    </location>
</feature>
<reference evidence="9" key="1">
    <citation type="journal article" date="2019" name="Int. J. Syst. Evol. Microbiol.">
        <title>The Global Catalogue of Microorganisms (GCM) 10K type strain sequencing project: providing services to taxonomists for standard genome sequencing and annotation.</title>
        <authorList>
            <consortium name="The Broad Institute Genomics Platform"/>
            <consortium name="The Broad Institute Genome Sequencing Center for Infectious Disease"/>
            <person name="Wu L."/>
            <person name="Ma J."/>
        </authorList>
    </citation>
    <scope>NUCLEOTIDE SEQUENCE [LARGE SCALE GENOMIC DNA]</scope>
    <source>
        <strain evidence="9">CCM 8897</strain>
    </source>
</reference>
<dbReference type="Proteomes" id="UP001596310">
    <property type="component" value="Unassembled WGS sequence"/>
</dbReference>
<evidence type="ECO:0000256" key="5">
    <source>
        <dbReference type="ARBA" id="ARBA00023136"/>
    </source>
</evidence>
<dbReference type="InterPro" id="IPR036259">
    <property type="entry name" value="MFS_trans_sf"/>
</dbReference>
<feature type="transmembrane region" description="Helical" evidence="6">
    <location>
        <begin position="271"/>
        <end position="296"/>
    </location>
</feature>
<keyword evidence="3 6" id="KW-0812">Transmembrane</keyword>
<feature type="transmembrane region" description="Helical" evidence="6">
    <location>
        <begin position="56"/>
        <end position="72"/>
    </location>
</feature>
<feature type="transmembrane region" description="Helical" evidence="6">
    <location>
        <begin position="142"/>
        <end position="166"/>
    </location>
</feature>
<dbReference type="PRINTS" id="PR01036">
    <property type="entry name" value="TCRTETB"/>
</dbReference>
<dbReference type="Gene3D" id="1.20.1250.20">
    <property type="entry name" value="MFS general substrate transporter like domains"/>
    <property type="match status" value="1"/>
</dbReference>
<name>A0ABW1UL19_9LACO</name>
<feature type="transmembrane region" description="Helical" evidence="6">
    <location>
        <begin position="408"/>
        <end position="425"/>
    </location>
</feature>
<evidence type="ECO:0000256" key="1">
    <source>
        <dbReference type="ARBA" id="ARBA00004651"/>
    </source>
</evidence>
<keyword evidence="2" id="KW-0813">Transport</keyword>
<dbReference type="SUPFAM" id="SSF103473">
    <property type="entry name" value="MFS general substrate transporter"/>
    <property type="match status" value="1"/>
</dbReference>
<feature type="transmembrane region" description="Helical" evidence="6">
    <location>
        <begin position="16"/>
        <end position="36"/>
    </location>
</feature>
<dbReference type="Gene3D" id="1.20.1720.10">
    <property type="entry name" value="Multidrug resistance protein D"/>
    <property type="match status" value="1"/>
</dbReference>
<dbReference type="CDD" id="cd17321">
    <property type="entry name" value="MFS_MMR_MDR_like"/>
    <property type="match status" value="1"/>
</dbReference>
<dbReference type="InterPro" id="IPR011701">
    <property type="entry name" value="MFS"/>
</dbReference>
<keyword evidence="5 6" id="KW-0472">Membrane</keyword>
<dbReference type="EMBL" id="JBHSSM010000013">
    <property type="protein sequence ID" value="MFC6314645.1"/>
    <property type="molecule type" value="Genomic_DNA"/>
</dbReference>
<keyword evidence="9" id="KW-1185">Reference proteome</keyword>
<feature type="transmembrane region" description="Helical" evidence="6">
    <location>
        <begin position="308"/>
        <end position="325"/>
    </location>
</feature>
<feature type="transmembrane region" description="Helical" evidence="6">
    <location>
        <begin position="337"/>
        <end position="355"/>
    </location>
</feature>
<dbReference type="PANTHER" id="PTHR42718">
    <property type="entry name" value="MAJOR FACILITATOR SUPERFAMILY MULTIDRUG TRANSPORTER MFSC"/>
    <property type="match status" value="1"/>
</dbReference>
<dbReference type="PANTHER" id="PTHR42718:SF9">
    <property type="entry name" value="MAJOR FACILITATOR SUPERFAMILY MULTIDRUG TRANSPORTER MFSC"/>
    <property type="match status" value="1"/>
</dbReference>
<feature type="transmembrane region" description="Helical" evidence="6">
    <location>
        <begin position="361"/>
        <end position="378"/>
    </location>
</feature>
<dbReference type="Pfam" id="PF07690">
    <property type="entry name" value="MFS_1"/>
    <property type="match status" value="1"/>
</dbReference>
<evidence type="ECO:0000256" key="6">
    <source>
        <dbReference type="SAM" id="Phobius"/>
    </source>
</evidence>
<dbReference type="RefSeq" id="WP_125602100.1">
    <property type="nucleotide sequence ID" value="NZ_JBHSSM010000013.1"/>
</dbReference>
<feature type="transmembrane region" description="Helical" evidence="6">
    <location>
        <begin position="445"/>
        <end position="468"/>
    </location>
</feature>
<evidence type="ECO:0000313" key="9">
    <source>
        <dbReference type="Proteomes" id="UP001596310"/>
    </source>
</evidence>
<comment type="caution">
    <text evidence="8">The sequence shown here is derived from an EMBL/GenBank/DDBJ whole genome shotgun (WGS) entry which is preliminary data.</text>
</comment>
<proteinExistence type="predicted"/>
<evidence type="ECO:0000313" key="8">
    <source>
        <dbReference type="EMBL" id="MFC6314645.1"/>
    </source>
</evidence>
<feature type="transmembrane region" description="Helical" evidence="6">
    <location>
        <begin position="205"/>
        <end position="224"/>
    </location>
</feature>
<evidence type="ECO:0000256" key="2">
    <source>
        <dbReference type="ARBA" id="ARBA00022448"/>
    </source>
</evidence>
<gene>
    <name evidence="8" type="ORF">ACFQHW_03580</name>
</gene>
<feature type="transmembrane region" description="Helical" evidence="6">
    <location>
        <begin position="230"/>
        <end position="250"/>
    </location>
</feature>
<sequence length="478" mass="52065">MNKNYLNDPWVQAKRWLILTAVGMFTFMATLDASIVNIALPTISKDLAIPMNQAEWIVSVYLMVICALLLFFGKLGDIFGKIRIFRLGTILFIGGSLLSGFNHGLSLLLVGRVIQALGAAMTMSTNNGIITEVFPLNERGKALGWIGSFVSLGSIAGPGIGGLILAKWYWGNIFWINVPVGILTFVLGIFVLPADLSKTPARIDWLGTLSFAVAILGLFGGIFIGQDIGYGHWAVGGLLLLAVLALIIFFHHERRTPAPMLRLVIFKNIDFSLSLLTALMIFVVNFIFNVIAPFYLQNARGLAANTSGYLLMVFPIIQVLVAPIAGSISDRIGPESLTFWGLVLITISQIGYFLTDLQSPLWLFTAFVGLVGFGNGLFQAPNNTIVMSSVATKDLGMAGGINGLARELGMVIGITFATTILFSAMSQQLGRHVTTYLPQHPATFIYGMKVTFIISIVLSLLATILTGYRWLKHRRRTV</sequence>
<dbReference type="PROSITE" id="PS50850">
    <property type="entry name" value="MFS"/>
    <property type="match status" value="1"/>
</dbReference>
<evidence type="ECO:0000256" key="4">
    <source>
        <dbReference type="ARBA" id="ARBA00022989"/>
    </source>
</evidence>
<feature type="domain" description="Major facilitator superfamily (MFS) profile" evidence="7">
    <location>
        <begin position="18"/>
        <end position="474"/>
    </location>
</feature>
<dbReference type="InterPro" id="IPR020846">
    <property type="entry name" value="MFS_dom"/>
</dbReference>
<organism evidence="8 9">
    <name type="scientific">Lapidilactobacillus achengensis</name>
    <dbReference type="NCBI Taxonomy" id="2486000"/>
    <lineage>
        <taxon>Bacteria</taxon>
        <taxon>Bacillati</taxon>
        <taxon>Bacillota</taxon>
        <taxon>Bacilli</taxon>
        <taxon>Lactobacillales</taxon>
        <taxon>Lactobacillaceae</taxon>
        <taxon>Lapidilactobacillus</taxon>
    </lineage>
</organism>
<comment type="subcellular location">
    <subcellularLocation>
        <location evidence="1">Cell membrane</location>
        <topology evidence="1">Multi-pass membrane protein</topology>
    </subcellularLocation>
</comment>
<keyword evidence="4 6" id="KW-1133">Transmembrane helix</keyword>